<gene>
    <name evidence="1" type="ORF">CEV31_3158</name>
</gene>
<evidence type="ECO:0000313" key="1">
    <source>
        <dbReference type="EMBL" id="OYR14977.1"/>
    </source>
</evidence>
<keyword evidence="1" id="KW-0808">Transferase</keyword>
<comment type="caution">
    <text evidence="1">The sequence shown here is derived from an EMBL/GenBank/DDBJ whole genome shotgun (WGS) entry which is preliminary data.</text>
</comment>
<dbReference type="EC" id="2.7.7.49" evidence="1"/>
<protein>
    <submittedName>
        <fullName evidence="1">Integrase, catalytic region domain protein</fullName>
        <ecNumber evidence="1">2.7.7.49</ecNumber>
    </submittedName>
</protein>
<dbReference type="GO" id="GO:0003964">
    <property type="term" value="F:RNA-directed DNA polymerase activity"/>
    <property type="evidence" value="ECO:0007669"/>
    <property type="project" value="UniProtKB-EC"/>
</dbReference>
<sequence length="38" mass="4154">MFHLGQPMLDAVFVADPIEDVVKIVDVSGPFGELNSEH</sequence>
<proteinExistence type="predicted"/>
<dbReference type="AlphaFoldDB" id="A0A256FJG9"/>
<dbReference type="EMBL" id="NNRJ01000051">
    <property type="protein sequence ID" value="OYR14977.1"/>
    <property type="molecule type" value="Genomic_DNA"/>
</dbReference>
<evidence type="ECO:0000313" key="2">
    <source>
        <dbReference type="Proteomes" id="UP000215590"/>
    </source>
</evidence>
<keyword evidence="1" id="KW-0548">Nucleotidyltransferase</keyword>
<keyword evidence="2" id="KW-1185">Reference proteome</keyword>
<organism evidence="1 2">
    <name type="scientific">Brucella thiophenivorans</name>
    <dbReference type="NCBI Taxonomy" id="571255"/>
    <lineage>
        <taxon>Bacteria</taxon>
        <taxon>Pseudomonadati</taxon>
        <taxon>Pseudomonadota</taxon>
        <taxon>Alphaproteobacteria</taxon>
        <taxon>Hyphomicrobiales</taxon>
        <taxon>Brucellaceae</taxon>
        <taxon>Brucella/Ochrobactrum group</taxon>
        <taxon>Brucella</taxon>
    </lineage>
</organism>
<reference evidence="1 2" key="1">
    <citation type="submission" date="2017-07" db="EMBL/GenBank/DDBJ databases">
        <title>Phylogenetic study on the rhizospheric bacterium Ochrobactrum sp. A44.</title>
        <authorList>
            <person name="Krzyzanowska D.M."/>
            <person name="Ossowicki A."/>
            <person name="Rajewska M."/>
            <person name="Maciag T."/>
            <person name="Kaczynski Z."/>
            <person name="Czerwicka M."/>
            <person name="Jafra S."/>
        </authorList>
    </citation>
    <scope>NUCLEOTIDE SEQUENCE [LARGE SCALE GENOMIC DNA]</scope>
    <source>
        <strain evidence="1 2">DSM 7216</strain>
    </source>
</reference>
<dbReference type="Proteomes" id="UP000215590">
    <property type="component" value="Unassembled WGS sequence"/>
</dbReference>
<accession>A0A256FJG9</accession>
<name>A0A256FJG9_9HYPH</name>